<dbReference type="RefSeq" id="WP_252741102.1">
    <property type="nucleotide sequence ID" value="NZ_JAMXIB010000005.1"/>
</dbReference>
<keyword evidence="2" id="KW-1185">Reference proteome</keyword>
<dbReference type="Proteomes" id="UP001206312">
    <property type="component" value="Unassembled WGS sequence"/>
</dbReference>
<comment type="caution">
    <text evidence="1">The sequence shown here is derived from an EMBL/GenBank/DDBJ whole genome shotgun (WGS) entry which is preliminary data.</text>
</comment>
<reference evidence="1 2" key="1">
    <citation type="submission" date="2022-06" db="EMBL/GenBank/DDBJ databases">
        <authorList>
            <person name="Xuan X."/>
        </authorList>
    </citation>
    <scope>NUCLEOTIDE SEQUENCE [LARGE SCALE GENOMIC DNA]</scope>
    <source>
        <strain evidence="1 2">2V75</strain>
    </source>
</reference>
<evidence type="ECO:0000313" key="1">
    <source>
        <dbReference type="EMBL" id="MCO5724725.1"/>
    </source>
</evidence>
<dbReference type="EMBL" id="JAMXIB010000005">
    <property type="protein sequence ID" value="MCO5724725.1"/>
    <property type="molecule type" value="Genomic_DNA"/>
</dbReference>
<protein>
    <submittedName>
        <fullName evidence="1">Uncharacterized protein</fullName>
    </submittedName>
</protein>
<name>A0ABT1AYN9_9FLAO</name>
<gene>
    <name evidence="1" type="ORF">NG653_07635</name>
</gene>
<sequence length="53" mass="5718">MASIRLEISHKTVLVGICLLALLWNSTCQAEEASTVQAPAAEAPVEQADYAFR</sequence>
<proteinExistence type="predicted"/>
<accession>A0ABT1AYN9</accession>
<organism evidence="1 2">
    <name type="scientific">Robiginitalea marina</name>
    <dbReference type="NCBI Taxonomy" id="2954105"/>
    <lineage>
        <taxon>Bacteria</taxon>
        <taxon>Pseudomonadati</taxon>
        <taxon>Bacteroidota</taxon>
        <taxon>Flavobacteriia</taxon>
        <taxon>Flavobacteriales</taxon>
        <taxon>Flavobacteriaceae</taxon>
        <taxon>Robiginitalea</taxon>
    </lineage>
</organism>
<evidence type="ECO:0000313" key="2">
    <source>
        <dbReference type="Proteomes" id="UP001206312"/>
    </source>
</evidence>